<dbReference type="Pfam" id="PF13622">
    <property type="entry name" value="4HBT_3"/>
    <property type="match status" value="1"/>
</dbReference>
<evidence type="ECO:0008006" key="5">
    <source>
        <dbReference type="Google" id="ProtNLM"/>
    </source>
</evidence>
<evidence type="ECO:0000313" key="3">
    <source>
        <dbReference type="EMBL" id="AMO68323.1"/>
    </source>
</evidence>
<dbReference type="InterPro" id="IPR049449">
    <property type="entry name" value="TesB_ACOT8-like_N"/>
</dbReference>
<proteinExistence type="predicted"/>
<dbReference type="Proteomes" id="UP000074119">
    <property type="component" value="Chromosome"/>
</dbReference>
<dbReference type="InterPro" id="IPR042171">
    <property type="entry name" value="Acyl-CoA_hotdog"/>
</dbReference>
<feature type="domain" description="Acyl-CoA thioesterase-like N-terminal HotDog" evidence="1">
    <location>
        <begin position="25"/>
        <end position="107"/>
    </location>
</feature>
<dbReference type="Pfam" id="PF20789">
    <property type="entry name" value="4HBT_3C"/>
    <property type="match status" value="1"/>
</dbReference>
<dbReference type="KEGG" id="zal:AZF00_08400"/>
<dbReference type="InterPro" id="IPR029069">
    <property type="entry name" value="HotDog_dom_sf"/>
</dbReference>
<gene>
    <name evidence="3" type="ORF">AZF00_08400</name>
</gene>
<accession>A0A127M4Z7</accession>
<dbReference type="EMBL" id="CP014544">
    <property type="protein sequence ID" value="AMO68323.1"/>
    <property type="molecule type" value="Genomic_DNA"/>
</dbReference>
<dbReference type="SUPFAM" id="SSF54637">
    <property type="entry name" value="Thioesterase/thiol ester dehydrase-isomerase"/>
    <property type="match status" value="2"/>
</dbReference>
<sequence length="268" mass="29116">MSDFQTLMSSVASTTDKNRYSVNVDDTWLQGRTAFGGLSAALVVAAMNKQVAADRRLRALSVLFVGPVPAGKHEIQLRELRVGGSVSHLQGELICGDEVALSASAAYGKDRSSDIKLAGPEMPAVGDPELLARLPYIEGLTPAFTQHFDMRMEYGEMPFSGADSADFGIWLRFPRPQDIDISSLIALADAPPMPGLNMIKPPGIGSSLSWYLEFPCDLPTADASDWWYCDYRCVAAGNGYFHNNATIWGPNGQAVMFSRQVATVFEKN</sequence>
<dbReference type="RefSeq" id="WP_008247866.1">
    <property type="nucleotide sequence ID" value="NZ_CP014544.1"/>
</dbReference>
<dbReference type="InterPro" id="IPR049450">
    <property type="entry name" value="ACOT8-like_C"/>
</dbReference>
<dbReference type="STRING" id="1470434.AZF00_08400"/>
<evidence type="ECO:0000259" key="1">
    <source>
        <dbReference type="Pfam" id="PF13622"/>
    </source>
</evidence>
<dbReference type="PANTHER" id="PTHR38110:SF1">
    <property type="entry name" value="THIOESTERASE DOMAIN-CONTAINING PROTEIN"/>
    <property type="match status" value="1"/>
</dbReference>
<dbReference type="AlphaFoldDB" id="A0A127M4Z7"/>
<feature type="domain" description="Acyl-CoA thioesterase-like C-terminal" evidence="2">
    <location>
        <begin position="129"/>
        <end position="264"/>
    </location>
</feature>
<name>A0A127M4Z7_9GAMM</name>
<dbReference type="Gene3D" id="2.40.160.210">
    <property type="entry name" value="Acyl-CoA thioesterase, double hotdog domain"/>
    <property type="match status" value="1"/>
</dbReference>
<reference evidence="3 4" key="1">
    <citation type="submission" date="2015-12" db="EMBL/GenBank/DDBJ databases">
        <authorList>
            <person name="Shamseldin A."/>
            <person name="Moawad H."/>
            <person name="Abd El-Rahim W.M."/>
            <person name="Sadowsky M.J."/>
        </authorList>
    </citation>
    <scope>NUCLEOTIDE SEQUENCE [LARGE SCALE GENOMIC DNA]</scope>
    <source>
        <strain evidence="3 4">SM2</strain>
    </source>
</reference>
<dbReference type="InterPro" id="IPR052389">
    <property type="entry name" value="Sec_Metab_Biosynth-Assoc"/>
</dbReference>
<evidence type="ECO:0000259" key="2">
    <source>
        <dbReference type="Pfam" id="PF20789"/>
    </source>
</evidence>
<protein>
    <recommendedName>
        <fullName evidence="5">Acyl-CoA thioesterase</fullName>
    </recommendedName>
</protein>
<evidence type="ECO:0000313" key="4">
    <source>
        <dbReference type="Proteomes" id="UP000074119"/>
    </source>
</evidence>
<dbReference type="PANTHER" id="PTHR38110">
    <property type="entry name" value="CHROMOSOME 23, WHOLE GENOME SHOTGUN SEQUENCE"/>
    <property type="match status" value="1"/>
</dbReference>
<organism evidence="3 4">
    <name type="scientific">Zhongshania aliphaticivorans</name>
    <dbReference type="NCBI Taxonomy" id="1470434"/>
    <lineage>
        <taxon>Bacteria</taxon>
        <taxon>Pseudomonadati</taxon>
        <taxon>Pseudomonadota</taxon>
        <taxon>Gammaproteobacteria</taxon>
        <taxon>Cellvibrionales</taxon>
        <taxon>Spongiibacteraceae</taxon>
        <taxon>Zhongshania</taxon>
    </lineage>
</organism>